<comment type="caution">
    <text evidence="8">The sequence shown here is derived from an EMBL/GenBank/DDBJ whole genome shotgun (WGS) entry which is preliminary data.</text>
</comment>
<dbReference type="InterPro" id="IPR007498">
    <property type="entry name" value="PqiA-like"/>
</dbReference>
<evidence type="ECO:0000256" key="5">
    <source>
        <dbReference type="ARBA" id="ARBA00022989"/>
    </source>
</evidence>
<feature type="transmembrane region" description="Helical" evidence="7">
    <location>
        <begin position="114"/>
        <end position="139"/>
    </location>
</feature>
<comment type="subcellular location">
    <subcellularLocation>
        <location evidence="1">Cell inner membrane</location>
    </subcellularLocation>
</comment>
<keyword evidence="2" id="KW-1003">Cell membrane</keyword>
<dbReference type="PANTHER" id="PTHR30462">
    <property type="entry name" value="INTERMEMBRANE TRANSPORT PROTEIN PQIB-RELATED"/>
    <property type="match status" value="1"/>
</dbReference>
<keyword evidence="4 7" id="KW-0812">Transmembrane</keyword>
<evidence type="ECO:0000256" key="3">
    <source>
        <dbReference type="ARBA" id="ARBA00022519"/>
    </source>
</evidence>
<feature type="transmembrane region" description="Helical" evidence="7">
    <location>
        <begin position="316"/>
        <end position="343"/>
    </location>
</feature>
<name>A0A1A9RCW0_EIKCO</name>
<evidence type="ECO:0000256" key="4">
    <source>
        <dbReference type="ARBA" id="ARBA00022692"/>
    </source>
</evidence>
<evidence type="ECO:0000313" key="9">
    <source>
        <dbReference type="Proteomes" id="UP000078003"/>
    </source>
</evidence>
<feature type="transmembrane region" description="Helical" evidence="7">
    <location>
        <begin position="70"/>
        <end position="94"/>
    </location>
</feature>
<dbReference type="GO" id="GO:0005886">
    <property type="term" value="C:plasma membrane"/>
    <property type="evidence" value="ECO:0007669"/>
    <property type="project" value="UniProtKB-SubCell"/>
</dbReference>
<feature type="transmembrane region" description="Helical" evidence="7">
    <location>
        <begin position="364"/>
        <end position="382"/>
    </location>
</feature>
<evidence type="ECO:0000256" key="7">
    <source>
        <dbReference type="SAM" id="Phobius"/>
    </source>
</evidence>
<dbReference type="PANTHER" id="PTHR30462:SF3">
    <property type="entry name" value="INTERMEMBRANE TRANSPORT PROTEIN PQIA"/>
    <property type="match status" value="1"/>
</dbReference>
<feature type="transmembrane region" description="Helical" evidence="7">
    <location>
        <begin position="192"/>
        <end position="215"/>
    </location>
</feature>
<feature type="transmembrane region" description="Helical" evidence="7">
    <location>
        <begin position="394"/>
        <end position="412"/>
    </location>
</feature>
<dbReference type="Proteomes" id="UP000078003">
    <property type="component" value="Unassembled WGS sequence"/>
</dbReference>
<dbReference type="EMBL" id="LXSF01000008">
    <property type="protein sequence ID" value="OAM16082.1"/>
    <property type="molecule type" value="Genomic_DNA"/>
</dbReference>
<accession>A0A1A9RCW0</accession>
<feature type="transmembrane region" description="Helical" evidence="7">
    <location>
        <begin position="160"/>
        <end position="180"/>
    </location>
</feature>
<sequence length="429" mass="48239">MKFATRLRRARRYRPYQPKAVMPAHYISCHSCGLELRLPPLKPGKAAFCPRCGHPLARVEANPFLLPPALALASLIMLAVVFSGLYMHVTVLGLEVPLTMPEMMKVLILQKSGFLAEVMFVLTFGAPFFFCLLCLYVYGGLLWGKPPPGVLGATRWLVRLRGWMMVDVFFISTLVAYIKLGKVAQVHFGPAFYLMFVLSVLLIRTALSVPEHWVYYQIRRLRGDKDLVRPEGGSVFCGKCLFERPAHETECEICGSGLHKRRPNSLGLSLALLITSVILLLPANLMTIMVSSNPTVIERSTIFSGIQFMWRDGDHYIAIIIFSASIMVPWLKIIAMGVLLYAAKFGTKMAPQKLSKLYLITESIGRWSMIDIFVIIMLMSTFRTHMARVVPGPAALYFCLVVLLTMLSAHFFDPRLMWDKAAQRNTKAT</sequence>
<evidence type="ECO:0000313" key="8">
    <source>
        <dbReference type="EMBL" id="OAM16082.1"/>
    </source>
</evidence>
<gene>
    <name evidence="8" type="ORF">A7P85_07620</name>
</gene>
<reference evidence="9" key="1">
    <citation type="submission" date="2016-05" db="EMBL/GenBank/DDBJ databases">
        <title>Draft genome of Corynebacterium afermentans subsp. afermentans LCDC 88199T.</title>
        <authorList>
            <person name="Bernier A.-M."/>
            <person name="Bernard K."/>
        </authorList>
    </citation>
    <scope>NUCLEOTIDE SEQUENCE [LARGE SCALE GENOMIC DNA]</scope>
    <source>
        <strain evidence="9">NML01-0328</strain>
    </source>
</reference>
<feature type="transmembrane region" description="Helical" evidence="7">
    <location>
        <begin position="266"/>
        <end position="290"/>
    </location>
</feature>
<evidence type="ECO:0000256" key="1">
    <source>
        <dbReference type="ARBA" id="ARBA00004533"/>
    </source>
</evidence>
<keyword evidence="3" id="KW-0997">Cell inner membrane</keyword>
<evidence type="ECO:0000256" key="6">
    <source>
        <dbReference type="ARBA" id="ARBA00023136"/>
    </source>
</evidence>
<organism evidence="8 9">
    <name type="scientific">Eikenella corrodens</name>
    <dbReference type="NCBI Taxonomy" id="539"/>
    <lineage>
        <taxon>Bacteria</taxon>
        <taxon>Pseudomonadati</taxon>
        <taxon>Pseudomonadota</taxon>
        <taxon>Betaproteobacteria</taxon>
        <taxon>Neisseriales</taxon>
        <taxon>Neisseriaceae</taxon>
        <taxon>Eikenella</taxon>
    </lineage>
</organism>
<keyword evidence="5 7" id="KW-1133">Transmembrane helix</keyword>
<evidence type="ECO:0000256" key="2">
    <source>
        <dbReference type="ARBA" id="ARBA00022475"/>
    </source>
</evidence>
<dbReference type="InterPro" id="IPR051800">
    <property type="entry name" value="PqiA-PqiB_transport"/>
</dbReference>
<keyword evidence="6 7" id="KW-0472">Membrane</keyword>
<protein>
    <submittedName>
        <fullName evidence="8">PqiA family protein</fullName>
    </submittedName>
</protein>
<dbReference type="Pfam" id="PF04403">
    <property type="entry name" value="PqiA"/>
    <property type="match status" value="2"/>
</dbReference>
<proteinExistence type="predicted"/>
<dbReference type="AlphaFoldDB" id="A0A1A9RCW0"/>